<evidence type="ECO:0000256" key="4">
    <source>
        <dbReference type="ARBA" id="ARBA00022989"/>
    </source>
</evidence>
<feature type="transmembrane region" description="Helical" evidence="6">
    <location>
        <begin position="571"/>
        <end position="592"/>
    </location>
</feature>
<keyword evidence="5 6" id="KW-0472">Membrane</keyword>
<organism evidence="8 9">
    <name type="scientific">Clostridium celatum DSM 1785</name>
    <dbReference type="NCBI Taxonomy" id="545697"/>
    <lineage>
        <taxon>Bacteria</taxon>
        <taxon>Bacillati</taxon>
        <taxon>Bacillota</taxon>
        <taxon>Clostridia</taxon>
        <taxon>Eubacteriales</taxon>
        <taxon>Clostridiaceae</taxon>
        <taxon>Clostridium</taxon>
    </lineage>
</organism>
<evidence type="ECO:0000259" key="7">
    <source>
        <dbReference type="PROSITE" id="PS50156"/>
    </source>
</evidence>
<proteinExistence type="predicted"/>
<feature type="transmembrane region" description="Helical" evidence="6">
    <location>
        <begin position="650"/>
        <end position="673"/>
    </location>
</feature>
<dbReference type="OrthoDB" id="9782006at2"/>
<dbReference type="Gene3D" id="1.20.1640.10">
    <property type="entry name" value="Multidrug efflux transporter AcrB transmembrane domain"/>
    <property type="match status" value="2"/>
</dbReference>
<dbReference type="InterPro" id="IPR050545">
    <property type="entry name" value="Mycobact_MmpL"/>
</dbReference>
<feature type="transmembrane region" description="Helical" evidence="6">
    <location>
        <begin position="200"/>
        <end position="220"/>
    </location>
</feature>
<protein>
    <recommendedName>
        <fullName evidence="7">SSD domain-containing protein</fullName>
    </recommendedName>
</protein>
<evidence type="ECO:0000313" key="8">
    <source>
        <dbReference type="EMBL" id="EKY27396.1"/>
    </source>
</evidence>
<dbReference type="Pfam" id="PF03176">
    <property type="entry name" value="MMPL"/>
    <property type="match status" value="2"/>
</dbReference>
<dbReference type="EMBL" id="AMEZ01000036">
    <property type="protein sequence ID" value="EKY27396.1"/>
    <property type="molecule type" value="Genomic_DNA"/>
</dbReference>
<feature type="transmembrane region" description="Helical" evidence="6">
    <location>
        <begin position="280"/>
        <end position="297"/>
    </location>
</feature>
<dbReference type="PANTHER" id="PTHR33406:SF13">
    <property type="entry name" value="MEMBRANE PROTEIN YDFJ"/>
    <property type="match status" value="1"/>
</dbReference>
<sequence length="695" mass="76247">MRGISQKIAQSRIVILIIAFILLIPSVIGYFNTKVNYDILSYLPNDLETRQAQAILKDQFDCGSLAMLIVENMESKDVAKLKEKVEEIEGVNEVIWTNDVLDISVPDQILPESIRDMLYSDNSTLMIIKLKESDADIQTEEAISEIRKVAGKQAFLSGIAGVIKDTKDLADKETPIYVLIAVILSVIVLSLTMESFIIPLIFLASIGIAIIYNMGTNIIFGDISYITKALSAVLQLGVTMDYSIFLLHRYDEEREVVNNKTDAMATAIEKTIESISGSSLTTIAGFLALCIMDLALGKDIGLVMAKGVVLGVICTITVLPALILTFDKVIHKFNHKTLLPKFEKSSDFIIKHHKIFVLIAMLALIPAIIGYNKTEVYYNLDESLPKDLPSIVSSEKLKTDYDMMSTNIILVSDELESYKVNEMIDELKEIDGVTSVIGLEDILGSRIPQSFIPSSLLEKIKSGGYEEIMLNSKYKAASDEVAKQLDEINSIVKKYDSEGLVGGEAPLTNDLIDIADNDFKRVSVASILAIFLIILIIFKSPIVPILLVLAIELAIYINLGIPFYMGTSIPFISSIVIGTIQLGATVDYAILLTSRFKEELAKTSDKIEAMRIALKSSSRSIVTSALTFFAATAGVGIVSDMEMISSLCTLMARGAIISMFVILFVLPGILLIFGRLVVKTSKTFVECGEGGNNNE</sequence>
<evidence type="ECO:0000256" key="3">
    <source>
        <dbReference type="ARBA" id="ARBA00022692"/>
    </source>
</evidence>
<keyword evidence="2" id="KW-1003">Cell membrane</keyword>
<keyword evidence="3 6" id="KW-0812">Transmembrane</keyword>
<keyword evidence="9" id="KW-1185">Reference proteome</keyword>
<evidence type="ECO:0000256" key="6">
    <source>
        <dbReference type="SAM" id="Phobius"/>
    </source>
</evidence>
<evidence type="ECO:0000256" key="5">
    <source>
        <dbReference type="ARBA" id="ARBA00023136"/>
    </source>
</evidence>
<feature type="transmembrane region" description="Helical" evidence="6">
    <location>
        <begin position="620"/>
        <end position="638"/>
    </location>
</feature>
<comment type="caution">
    <text evidence="8">The sequence shown here is derived from an EMBL/GenBank/DDBJ whole genome shotgun (WGS) entry which is preliminary data.</text>
</comment>
<dbReference type="SUPFAM" id="SSF82866">
    <property type="entry name" value="Multidrug efflux transporter AcrB transmembrane domain"/>
    <property type="match status" value="2"/>
</dbReference>
<accession>L1QHJ3</accession>
<gene>
    <name evidence="8" type="ORF">HMPREF0216_01429</name>
</gene>
<evidence type="ECO:0000313" key="9">
    <source>
        <dbReference type="Proteomes" id="UP000010420"/>
    </source>
</evidence>
<dbReference type="InterPro" id="IPR000731">
    <property type="entry name" value="SSD"/>
</dbReference>
<feature type="transmembrane region" description="Helical" evidence="6">
    <location>
        <begin position="176"/>
        <end position="193"/>
    </location>
</feature>
<dbReference type="PANTHER" id="PTHR33406">
    <property type="entry name" value="MEMBRANE PROTEIN MJ1562-RELATED"/>
    <property type="match status" value="1"/>
</dbReference>
<dbReference type="RefSeq" id="WP_005212710.1">
    <property type="nucleotide sequence ID" value="NZ_KB291628.1"/>
</dbReference>
<dbReference type="eggNOG" id="COG1033">
    <property type="taxonomic scope" value="Bacteria"/>
</dbReference>
<dbReference type="PATRIC" id="fig|545697.3.peg.1408"/>
<name>L1QHJ3_9CLOT</name>
<feature type="domain" description="SSD" evidence="7">
    <location>
        <begin position="548"/>
        <end position="672"/>
    </location>
</feature>
<feature type="transmembrane region" description="Helical" evidence="6">
    <location>
        <begin position="12"/>
        <end position="31"/>
    </location>
</feature>
<feature type="transmembrane region" description="Helical" evidence="6">
    <location>
        <begin position="519"/>
        <end position="538"/>
    </location>
</feature>
<dbReference type="InterPro" id="IPR004869">
    <property type="entry name" value="MMPL_dom"/>
</dbReference>
<reference evidence="8 9" key="1">
    <citation type="submission" date="2012-05" db="EMBL/GenBank/DDBJ databases">
        <authorList>
            <person name="Weinstock G."/>
            <person name="Sodergren E."/>
            <person name="Lobos E.A."/>
            <person name="Fulton L."/>
            <person name="Fulton R."/>
            <person name="Courtney L."/>
            <person name="Fronick C."/>
            <person name="O'Laughlin M."/>
            <person name="Godfrey J."/>
            <person name="Wilson R.M."/>
            <person name="Miner T."/>
            <person name="Farmer C."/>
            <person name="Delehaunty K."/>
            <person name="Cordes M."/>
            <person name="Minx P."/>
            <person name="Tomlinson C."/>
            <person name="Chen J."/>
            <person name="Wollam A."/>
            <person name="Pepin K.H."/>
            <person name="Bhonagiri V."/>
            <person name="Zhang X."/>
            <person name="Suruliraj S."/>
            <person name="Warren W."/>
            <person name="Mitreva M."/>
            <person name="Mardis E.R."/>
            <person name="Wilson R.K."/>
        </authorList>
    </citation>
    <scope>NUCLEOTIDE SEQUENCE [LARGE SCALE GENOMIC DNA]</scope>
    <source>
        <strain evidence="8 9">DSM 1785</strain>
    </source>
</reference>
<dbReference type="HOGENOM" id="CLU_007352_0_0_9"/>
<dbReference type="Proteomes" id="UP000010420">
    <property type="component" value="Unassembled WGS sequence"/>
</dbReference>
<dbReference type="AlphaFoldDB" id="L1QHJ3"/>
<dbReference type="STRING" id="545697.HMPREF0216_01429"/>
<evidence type="ECO:0000256" key="2">
    <source>
        <dbReference type="ARBA" id="ARBA00022475"/>
    </source>
</evidence>
<feature type="transmembrane region" description="Helical" evidence="6">
    <location>
        <begin position="303"/>
        <end position="326"/>
    </location>
</feature>
<feature type="transmembrane region" description="Helical" evidence="6">
    <location>
        <begin position="355"/>
        <end position="372"/>
    </location>
</feature>
<comment type="subcellular location">
    <subcellularLocation>
        <location evidence="1">Cell membrane</location>
        <topology evidence="1">Multi-pass membrane protein</topology>
    </subcellularLocation>
</comment>
<dbReference type="PROSITE" id="PS50156">
    <property type="entry name" value="SSD"/>
    <property type="match status" value="1"/>
</dbReference>
<keyword evidence="4 6" id="KW-1133">Transmembrane helix</keyword>
<dbReference type="GO" id="GO:0005886">
    <property type="term" value="C:plasma membrane"/>
    <property type="evidence" value="ECO:0007669"/>
    <property type="project" value="UniProtKB-SubCell"/>
</dbReference>
<evidence type="ECO:0000256" key="1">
    <source>
        <dbReference type="ARBA" id="ARBA00004651"/>
    </source>
</evidence>